<sequence length="205" mass="22530">MMKFTATSIALLSGLAVLMGTPAAQAASPQPVIAQLSEDMKAAIALHDEGIDKLQEGDVEGAISDFSKAIKAQPRFSLAYYHRGRAQEMMQNLDAAIKDYTQAIQVNENWGGLELPAVYVSRGNARDDNGDPEGALSDYGEALKINKNYGLAYENRGITYIRLNKRSEALQNLNQAAQSYKEQGLEREYNRVMQTIEKIQSAPQS</sequence>
<evidence type="ECO:0000256" key="5">
    <source>
        <dbReference type="SAM" id="SignalP"/>
    </source>
</evidence>
<accession>A0A7C3PHF4</accession>
<dbReference type="Pfam" id="PF13181">
    <property type="entry name" value="TPR_8"/>
    <property type="match status" value="1"/>
</dbReference>
<dbReference type="Gene3D" id="1.25.40.10">
    <property type="entry name" value="Tetratricopeptide repeat domain"/>
    <property type="match status" value="2"/>
</dbReference>
<name>A0A7C3PHF4_9CYAN</name>
<dbReference type="Pfam" id="PF00515">
    <property type="entry name" value="TPR_1"/>
    <property type="match status" value="1"/>
</dbReference>
<keyword evidence="2 3" id="KW-0802">TPR repeat</keyword>
<comment type="caution">
    <text evidence="6">The sequence shown here is derived from an EMBL/GenBank/DDBJ whole genome shotgun (WGS) entry which is preliminary data.</text>
</comment>
<feature type="signal peptide" evidence="5">
    <location>
        <begin position="1"/>
        <end position="26"/>
    </location>
</feature>
<evidence type="ECO:0000256" key="2">
    <source>
        <dbReference type="ARBA" id="ARBA00022803"/>
    </source>
</evidence>
<gene>
    <name evidence="6" type="ORF">ENR64_08915</name>
</gene>
<dbReference type="InterPro" id="IPR011990">
    <property type="entry name" value="TPR-like_helical_dom_sf"/>
</dbReference>
<dbReference type="SUPFAM" id="SSF48452">
    <property type="entry name" value="TPR-like"/>
    <property type="match status" value="1"/>
</dbReference>
<keyword evidence="5" id="KW-0732">Signal</keyword>
<keyword evidence="4" id="KW-0175">Coiled coil</keyword>
<evidence type="ECO:0000256" key="3">
    <source>
        <dbReference type="PROSITE-ProRule" id="PRU00339"/>
    </source>
</evidence>
<keyword evidence="1" id="KW-0677">Repeat</keyword>
<evidence type="ECO:0000313" key="6">
    <source>
        <dbReference type="EMBL" id="HFM97876.1"/>
    </source>
</evidence>
<dbReference type="InterPro" id="IPR050498">
    <property type="entry name" value="Ycf3"/>
</dbReference>
<feature type="chain" id="PRO_5027617695" evidence="5">
    <location>
        <begin position="27"/>
        <end position="205"/>
    </location>
</feature>
<proteinExistence type="predicted"/>
<evidence type="ECO:0000256" key="4">
    <source>
        <dbReference type="SAM" id="Coils"/>
    </source>
</evidence>
<dbReference type="InterPro" id="IPR019734">
    <property type="entry name" value="TPR_rpt"/>
</dbReference>
<organism evidence="6">
    <name type="scientific">Oscillatoriales cyanobacterium SpSt-418</name>
    <dbReference type="NCBI Taxonomy" id="2282169"/>
    <lineage>
        <taxon>Bacteria</taxon>
        <taxon>Bacillati</taxon>
        <taxon>Cyanobacteriota</taxon>
        <taxon>Cyanophyceae</taxon>
        <taxon>Oscillatoriophycideae</taxon>
        <taxon>Oscillatoriales</taxon>
    </lineage>
</organism>
<dbReference type="AlphaFoldDB" id="A0A7C3PHF4"/>
<protein>
    <submittedName>
        <fullName evidence="6">Tetratricopeptide repeat protein</fullName>
    </submittedName>
</protein>
<dbReference type="PANTHER" id="PTHR44858">
    <property type="entry name" value="TETRATRICOPEPTIDE REPEAT PROTEIN 6"/>
    <property type="match status" value="1"/>
</dbReference>
<feature type="repeat" description="TPR" evidence="3">
    <location>
        <begin position="43"/>
        <end position="76"/>
    </location>
</feature>
<dbReference type="SMART" id="SM00028">
    <property type="entry name" value="TPR"/>
    <property type="match status" value="4"/>
</dbReference>
<reference evidence="6" key="1">
    <citation type="journal article" date="2020" name="mSystems">
        <title>Genome- and Community-Level Interaction Insights into Carbon Utilization and Element Cycling Functions of Hydrothermarchaeota in Hydrothermal Sediment.</title>
        <authorList>
            <person name="Zhou Z."/>
            <person name="Liu Y."/>
            <person name="Xu W."/>
            <person name="Pan J."/>
            <person name="Luo Z.H."/>
            <person name="Li M."/>
        </authorList>
    </citation>
    <scope>NUCLEOTIDE SEQUENCE [LARGE SCALE GENOMIC DNA]</scope>
    <source>
        <strain evidence="6">SpSt-418</strain>
    </source>
</reference>
<dbReference type="EMBL" id="DSRU01000118">
    <property type="protein sequence ID" value="HFM97876.1"/>
    <property type="molecule type" value="Genomic_DNA"/>
</dbReference>
<dbReference type="PROSITE" id="PS50005">
    <property type="entry name" value="TPR"/>
    <property type="match status" value="2"/>
</dbReference>
<feature type="coiled-coil region" evidence="4">
    <location>
        <begin position="163"/>
        <end position="202"/>
    </location>
</feature>
<feature type="repeat" description="TPR" evidence="3">
    <location>
        <begin position="77"/>
        <end position="110"/>
    </location>
</feature>
<evidence type="ECO:0000256" key="1">
    <source>
        <dbReference type="ARBA" id="ARBA00022737"/>
    </source>
</evidence>
<dbReference type="PANTHER" id="PTHR44858:SF1">
    <property type="entry name" value="UDP-N-ACETYLGLUCOSAMINE--PEPTIDE N-ACETYLGLUCOSAMINYLTRANSFERASE SPINDLY-RELATED"/>
    <property type="match status" value="1"/>
</dbReference>